<name>A0A6G0SV58_APHGL</name>
<keyword evidence="1" id="KW-0472">Membrane</keyword>
<dbReference type="OrthoDB" id="10051381at2759"/>
<keyword evidence="3" id="KW-1185">Reference proteome</keyword>
<comment type="caution">
    <text evidence="2">The sequence shown here is derived from an EMBL/GenBank/DDBJ whole genome shotgun (WGS) entry which is preliminary data.</text>
</comment>
<keyword evidence="1" id="KW-0812">Transmembrane</keyword>
<evidence type="ECO:0000256" key="1">
    <source>
        <dbReference type="SAM" id="Phobius"/>
    </source>
</evidence>
<gene>
    <name evidence="2" type="ORF">AGLY_017618</name>
</gene>
<protein>
    <submittedName>
        <fullName evidence="2">Uncharacterized protein</fullName>
    </submittedName>
</protein>
<accession>A0A6G0SV58</accession>
<dbReference type="AlphaFoldDB" id="A0A6G0SV58"/>
<dbReference type="EMBL" id="VYZN01001734">
    <property type="protein sequence ID" value="KAE9521985.1"/>
    <property type="molecule type" value="Genomic_DNA"/>
</dbReference>
<proteinExistence type="predicted"/>
<dbReference type="Proteomes" id="UP000475862">
    <property type="component" value="Unassembled WGS sequence"/>
</dbReference>
<keyword evidence="1" id="KW-1133">Transmembrane helix</keyword>
<feature type="transmembrane region" description="Helical" evidence="1">
    <location>
        <begin position="150"/>
        <end position="168"/>
    </location>
</feature>
<evidence type="ECO:0000313" key="2">
    <source>
        <dbReference type="EMBL" id="KAE9521985.1"/>
    </source>
</evidence>
<sequence length="384" mass="44752">MLVIKFNFFFKDILLFISIPFHRGLFENVIYTAAKPFCCGFNRPFFCTHFVTTLFNFFSHNCSGYNSLAHNFQTIETLFQRWGWDDVRFRYGTVRQLICLLTITLVRGYDPPDVEHSNVRRLCQFITVENVDDFQILYNDSIISIGNYAIEYWALAMCVLLFWMFYILQNPTLCLNLLQNSRMGIHLMNNCYARHIKIGLMHKLCNFCDALKWSLESPGLCCSNDNKFTPTFKIQGQIYHTASSLFFADSSGDHFEAELRHKNIPNLDSIIAAMDSQEYENIENLNIFNFYVVAIFTSCHLIGRNINTDRLPTYQHNRHTICWVYSQHSRVEHTSYSLYYNGANPATKLGVFEKHSVAMWSCFVRSVTINITSPINTYTIITYA</sequence>
<reference evidence="2 3" key="1">
    <citation type="submission" date="2019-08" db="EMBL/GenBank/DDBJ databases">
        <title>The genome of the soybean aphid Biotype 1, its phylome, world population structure and adaptation to the North American continent.</title>
        <authorList>
            <person name="Giordano R."/>
            <person name="Donthu R.K."/>
            <person name="Hernandez A.G."/>
            <person name="Wright C.L."/>
            <person name="Zimin A.V."/>
        </authorList>
    </citation>
    <scope>NUCLEOTIDE SEQUENCE [LARGE SCALE GENOMIC DNA]</scope>
    <source>
        <tissue evidence="2">Whole aphids</tissue>
    </source>
</reference>
<evidence type="ECO:0000313" key="3">
    <source>
        <dbReference type="Proteomes" id="UP000475862"/>
    </source>
</evidence>
<organism evidence="2 3">
    <name type="scientific">Aphis glycines</name>
    <name type="common">Soybean aphid</name>
    <dbReference type="NCBI Taxonomy" id="307491"/>
    <lineage>
        <taxon>Eukaryota</taxon>
        <taxon>Metazoa</taxon>
        <taxon>Ecdysozoa</taxon>
        <taxon>Arthropoda</taxon>
        <taxon>Hexapoda</taxon>
        <taxon>Insecta</taxon>
        <taxon>Pterygota</taxon>
        <taxon>Neoptera</taxon>
        <taxon>Paraneoptera</taxon>
        <taxon>Hemiptera</taxon>
        <taxon>Sternorrhyncha</taxon>
        <taxon>Aphidomorpha</taxon>
        <taxon>Aphidoidea</taxon>
        <taxon>Aphididae</taxon>
        <taxon>Aphidini</taxon>
        <taxon>Aphis</taxon>
        <taxon>Aphis</taxon>
    </lineage>
</organism>